<organism evidence="1 2">
    <name type="scientific">Arthrobacter phage Sonali</name>
    <dbReference type="NCBI Taxonomy" id="2510495"/>
    <lineage>
        <taxon>Viruses</taxon>
        <taxon>Duplodnaviria</taxon>
        <taxon>Heunggongvirae</taxon>
        <taxon>Uroviricota</taxon>
        <taxon>Caudoviricetes</taxon>
        <taxon>Sonalivirus</taxon>
        <taxon>Sonalivirus sonali</taxon>
    </lineage>
</organism>
<name>A0A411CQR2_9CAUD</name>
<dbReference type="RefSeq" id="YP_009819733.1">
    <property type="nucleotide sequence ID" value="NC_048152.1"/>
</dbReference>
<dbReference type="EMBL" id="MK411746">
    <property type="protein sequence ID" value="QAY16172.1"/>
    <property type="molecule type" value="Genomic_DNA"/>
</dbReference>
<proteinExistence type="predicted"/>
<evidence type="ECO:0000313" key="1">
    <source>
        <dbReference type="EMBL" id="QAY16172.1"/>
    </source>
</evidence>
<keyword evidence="2" id="KW-1185">Reference proteome</keyword>
<dbReference type="Proteomes" id="UP000289206">
    <property type="component" value="Segment"/>
</dbReference>
<sequence length="129" mass="14078">MPAAPSIETLPAQYDEGILIAHPAAVLHFLDTDVMVQRSALDGKVLVTVDGDDRATRIDLNDGTVWDGPGNPTDLTMAEGRLSVEQARELHALLLGAHRDIERGKPSPYLLERALDYTARLIPAEERQA</sequence>
<evidence type="ECO:0000313" key="2">
    <source>
        <dbReference type="Proteomes" id="UP000289206"/>
    </source>
</evidence>
<gene>
    <name evidence="1" type="primary">60</name>
    <name evidence="1" type="ORF">SEA_SONALI_60</name>
</gene>
<dbReference type="GeneID" id="55011151"/>
<protein>
    <submittedName>
        <fullName evidence="1">Uncharacterized protein</fullName>
    </submittedName>
</protein>
<dbReference type="KEGG" id="vg:55011151"/>
<reference evidence="1 2" key="1">
    <citation type="submission" date="2019-01" db="EMBL/GenBank/DDBJ databases">
        <authorList>
            <person name="Adair T.L."/>
            <person name="Lucas L.G."/>
            <person name="Young A.M."/>
            <person name="Antrich S.C."/>
            <person name="Baird A.G."/>
            <person name="Dunn E.L."/>
            <person name="Fernandes B.I."/>
            <person name="Fraley E.G."/>
            <person name="Ghanem A.X."/>
            <person name="Gilbert M.G."/>
            <person name="Morris T.B."/>
            <person name="Nortch B.D."/>
            <person name="Overcash M.E."/>
            <person name="Pavleszek K.E."/>
            <person name="Pellegrini L.I.O."/>
            <person name="Pham L.T."/>
            <person name="Rule L.S."/>
            <person name="Schultz E.M."/>
            <person name="Smith J."/>
            <person name="Thong B.J."/>
            <person name="Turner H.A."/>
            <person name="Walker G."/>
            <person name="Whitaker Z.J."/>
            <person name="Wilsey R.N."/>
            <person name="Yanney R.L."/>
            <person name="Klyczek K."/>
            <person name="Garlena R.A."/>
            <person name="Russell D.A."/>
            <person name="Pope W.H."/>
            <person name="Jacobs-Sera D."/>
            <person name="Hatfull G.F."/>
        </authorList>
    </citation>
    <scope>NUCLEOTIDE SEQUENCE [LARGE SCALE GENOMIC DNA]</scope>
</reference>
<accession>A0A411CQR2</accession>